<organism evidence="3 4">
    <name type="scientific">Aegilops tauschii subsp. strangulata</name>
    <name type="common">Goatgrass</name>
    <dbReference type="NCBI Taxonomy" id="200361"/>
    <lineage>
        <taxon>Eukaryota</taxon>
        <taxon>Viridiplantae</taxon>
        <taxon>Streptophyta</taxon>
        <taxon>Embryophyta</taxon>
        <taxon>Tracheophyta</taxon>
        <taxon>Spermatophyta</taxon>
        <taxon>Magnoliopsida</taxon>
        <taxon>Liliopsida</taxon>
        <taxon>Poales</taxon>
        <taxon>Poaceae</taxon>
        <taxon>BOP clade</taxon>
        <taxon>Pooideae</taxon>
        <taxon>Triticodae</taxon>
        <taxon>Triticeae</taxon>
        <taxon>Triticinae</taxon>
        <taxon>Aegilops</taxon>
    </lineage>
</organism>
<dbReference type="STRING" id="200361.A0A453A793"/>
<dbReference type="Gramene" id="AET2Gv20008900.5">
    <property type="protein sequence ID" value="AET2Gv20008900.5"/>
    <property type="gene ID" value="AET2Gv20008900"/>
</dbReference>
<evidence type="ECO:0000256" key="2">
    <source>
        <dbReference type="SAM" id="MobiDB-lite"/>
    </source>
</evidence>
<feature type="region of interest" description="Disordered" evidence="2">
    <location>
        <begin position="1"/>
        <end position="24"/>
    </location>
</feature>
<dbReference type="EnsemblPlants" id="AET2Gv20008900.5">
    <property type="protein sequence ID" value="AET2Gv20008900.5"/>
    <property type="gene ID" value="AET2Gv20008900"/>
</dbReference>
<feature type="region of interest" description="Disordered" evidence="2">
    <location>
        <begin position="96"/>
        <end position="119"/>
    </location>
</feature>
<name>A0A453A793_AEGTS</name>
<evidence type="ECO:0000313" key="4">
    <source>
        <dbReference type="Proteomes" id="UP000015105"/>
    </source>
</evidence>
<comment type="similarity">
    <text evidence="1">Belongs to the AccD/PCCB family.</text>
</comment>
<dbReference type="GO" id="GO:0004485">
    <property type="term" value="F:methylcrotonoyl-CoA carboxylase activity"/>
    <property type="evidence" value="ECO:0007669"/>
    <property type="project" value="TreeGrafter"/>
</dbReference>
<reference evidence="3" key="4">
    <citation type="submission" date="2019-03" db="UniProtKB">
        <authorList>
            <consortium name="EnsemblPlants"/>
        </authorList>
    </citation>
    <scope>IDENTIFICATION</scope>
</reference>
<reference evidence="4" key="1">
    <citation type="journal article" date="2014" name="Science">
        <title>Ancient hybridizations among the ancestral genomes of bread wheat.</title>
        <authorList>
            <consortium name="International Wheat Genome Sequencing Consortium,"/>
            <person name="Marcussen T."/>
            <person name="Sandve S.R."/>
            <person name="Heier L."/>
            <person name="Spannagl M."/>
            <person name="Pfeifer M."/>
            <person name="Jakobsen K.S."/>
            <person name="Wulff B.B."/>
            <person name="Steuernagel B."/>
            <person name="Mayer K.F."/>
            <person name="Olsen O.A."/>
        </authorList>
    </citation>
    <scope>NUCLEOTIDE SEQUENCE [LARGE SCALE GENOMIC DNA]</scope>
    <source>
        <strain evidence="4">cv. AL8/78</strain>
    </source>
</reference>
<evidence type="ECO:0000256" key="1">
    <source>
        <dbReference type="ARBA" id="ARBA00006102"/>
    </source>
</evidence>
<sequence>HILTPPTPSQIETAHSTPHQPVHHRPLPEMLRRLAARRPRQGRTRAAAAAAYRSSAAASSSVLPDALDRSSDAYAHNAAAVGGLLSDLRSRVSQRALGGGGAGVVKRNEGRGKLLPRDRIDRLLDPGASFLELSQEKKEHAQEKNE</sequence>
<dbReference type="GO" id="GO:0005739">
    <property type="term" value="C:mitochondrion"/>
    <property type="evidence" value="ECO:0007669"/>
    <property type="project" value="TreeGrafter"/>
</dbReference>
<dbReference type="PANTHER" id="PTHR22855:SF13">
    <property type="entry name" value="METHYLCROTONOYL-COA CARBOXYLASE BETA CHAIN, MITOCHONDRIAL"/>
    <property type="match status" value="1"/>
</dbReference>
<dbReference type="Proteomes" id="UP000015105">
    <property type="component" value="Chromosome 2D"/>
</dbReference>
<dbReference type="InterPro" id="IPR045190">
    <property type="entry name" value="MCCB/AccD1-like"/>
</dbReference>
<feature type="compositionally biased region" description="Basic and acidic residues" evidence="2">
    <location>
        <begin position="106"/>
        <end position="119"/>
    </location>
</feature>
<protein>
    <submittedName>
        <fullName evidence="3">Uncharacterized protein</fullName>
    </submittedName>
</protein>
<dbReference type="SUPFAM" id="SSF52096">
    <property type="entry name" value="ClpP/crotonase"/>
    <property type="match status" value="1"/>
</dbReference>
<reference evidence="3" key="3">
    <citation type="journal article" date="2017" name="Nature">
        <title>Genome sequence of the progenitor of the wheat D genome Aegilops tauschii.</title>
        <authorList>
            <person name="Luo M.C."/>
            <person name="Gu Y.Q."/>
            <person name="Puiu D."/>
            <person name="Wang H."/>
            <person name="Twardziok S.O."/>
            <person name="Deal K.R."/>
            <person name="Huo N."/>
            <person name="Zhu T."/>
            <person name="Wang L."/>
            <person name="Wang Y."/>
            <person name="McGuire P.E."/>
            <person name="Liu S."/>
            <person name="Long H."/>
            <person name="Ramasamy R.K."/>
            <person name="Rodriguez J.C."/>
            <person name="Van S.L."/>
            <person name="Yuan L."/>
            <person name="Wang Z."/>
            <person name="Xia Z."/>
            <person name="Xiao L."/>
            <person name="Anderson O.D."/>
            <person name="Ouyang S."/>
            <person name="Liang Y."/>
            <person name="Zimin A.V."/>
            <person name="Pertea G."/>
            <person name="Qi P."/>
            <person name="Bennetzen J.L."/>
            <person name="Dai X."/>
            <person name="Dawson M.W."/>
            <person name="Muller H.G."/>
            <person name="Kugler K."/>
            <person name="Rivarola-Duarte L."/>
            <person name="Spannagl M."/>
            <person name="Mayer K.F.X."/>
            <person name="Lu F.H."/>
            <person name="Bevan M.W."/>
            <person name="Leroy P."/>
            <person name="Li P."/>
            <person name="You F.M."/>
            <person name="Sun Q."/>
            <person name="Liu Z."/>
            <person name="Lyons E."/>
            <person name="Wicker T."/>
            <person name="Salzberg S.L."/>
            <person name="Devos K.M."/>
            <person name="Dvorak J."/>
        </authorList>
    </citation>
    <scope>NUCLEOTIDE SEQUENCE [LARGE SCALE GENOMIC DNA]</scope>
    <source>
        <strain evidence="3">cv. AL8/78</strain>
    </source>
</reference>
<reference evidence="3" key="5">
    <citation type="journal article" date="2021" name="G3 (Bethesda)">
        <title>Aegilops tauschii genome assembly Aet v5.0 features greater sequence contiguity and improved annotation.</title>
        <authorList>
            <person name="Wang L."/>
            <person name="Zhu T."/>
            <person name="Rodriguez J.C."/>
            <person name="Deal K.R."/>
            <person name="Dubcovsky J."/>
            <person name="McGuire P.E."/>
            <person name="Lux T."/>
            <person name="Spannagl M."/>
            <person name="Mayer K.F.X."/>
            <person name="Baldrich P."/>
            <person name="Meyers B.C."/>
            <person name="Huo N."/>
            <person name="Gu Y.Q."/>
            <person name="Zhou H."/>
            <person name="Devos K.M."/>
            <person name="Bennetzen J.L."/>
            <person name="Unver T."/>
            <person name="Budak H."/>
            <person name="Gulick P.J."/>
            <person name="Galiba G."/>
            <person name="Kalapos B."/>
            <person name="Nelson D.R."/>
            <person name="Li P."/>
            <person name="You F.M."/>
            <person name="Luo M.C."/>
            <person name="Dvorak J."/>
        </authorList>
    </citation>
    <scope>NUCLEOTIDE SEQUENCE [LARGE SCALE GENOMIC DNA]</scope>
    <source>
        <strain evidence="3">cv. AL8/78</strain>
    </source>
</reference>
<proteinExistence type="inferred from homology"/>
<dbReference type="AlphaFoldDB" id="A0A453A793"/>
<feature type="compositionally biased region" description="Polar residues" evidence="2">
    <location>
        <begin position="9"/>
        <end position="19"/>
    </location>
</feature>
<dbReference type="GO" id="GO:1905202">
    <property type="term" value="C:methylcrotonoyl-CoA carboxylase complex"/>
    <property type="evidence" value="ECO:0007669"/>
    <property type="project" value="TreeGrafter"/>
</dbReference>
<dbReference type="GO" id="GO:0006552">
    <property type="term" value="P:L-leucine catabolic process"/>
    <property type="evidence" value="ECO:0007669"/>
    <property type="project" value="TreeGrafter"/>
</dbReference>
<evidence type="ECO:0000313" key="3">
    <source>
        <dbReference type="EnsemblPlants" id="AET2Gv20008900.5"/>
    </source>
</evidence>
<accession>A0A453A793</accession>
<dbReference type="PANTHER" id="PTHR22855">
    <property type="entry name" value="ACETYL, PROPIONYL, PYRUVATE, AND GLUTACONYL CARBOXYLASE-RELATED"/>
    <property type="match status" value="1"/>
</dbReference>
<dbReference type="InterPro" id="IPR029045">
    <property type="entry name" value="ClpP/crotonase-like_dom_sf"/>
</dbReference>
<dbReference type="Gene3D" id="3.90.226.10">
    <property type="entry name" value="2-enoyl-CoA Hydratase, Chain A, domain 1"/>
    <property type="match status" value="1"/>
</dbReference>
<reference evidence="4" key="2">
    <citation type="journal article" date="2017" name="Nat. Plants">
        <title>The Aegilops tauschii genome reveals multiple impacts of transposons.</title>
        <authorList>
            <person name="Zhao G."/>
            <person name="Zou C."/>
            <person name="Li K."/>
            <person name="Wang K."/>
            <person name="Li T."/>
            <person name="Gao L."/>
            <person name="Zhang X."/>
            <person name="Wang H."/>
            <person name="Yang Z."/>
            <person name="Liu X."/>
            <person name="Jiang W."/>
            <person name="Mao L."/>
            <person name="Kong X."/>
            <person name="Jiao Y."/>
            <person name="Jia J."/>
        </authorList>
    </citation>
    <scope>NUCLEOTIDE SEQUENCE [LARGE SCALE GENOMIC DNA]</scope>
    <source>
        <strain evidence="4">cv. AL8/78</strain>
    </source>
</reference>
<keyword evidence="4" id="KW-1185">Reference proteome</keyword>